<dbReference type="EMBL" id="FPHG01000067">
    <property type="protein sequence ID" value="SFV64525.1"/>
    <property type="molecule type" value="Genomic_DNA"/>
</dbReference>
<name>A0A1W1CFL5_9ZZZZ</name>
<organism evidence="1">
    <name type="scientific">hydrothermal vent metagenome</name>
    <dbReference type="NCBI Taxonomy" id="652676"/>
    <lineage>
        <taxon>unclassified sequences</taxon>
        <taxon>metagenomes</taxon>
        <taxon>ecological metagenomes</taxon>
    </lineage>
</organism>
<protein>
    <recommendedName>
        <fullName evidence="2">DUF4435 domain-containing protein</fullName>
    </recommendedName>
</protein>
<proteinExistence type="predicted"/>
<sequence length="188" mass="22401">MVRIFVEGEDDKKFIITLLRFFIKNKEIDLGSNNNFDDFIEIMGNKSKLLNSSEYKNISKQIDKKIKKVLFIFDCDFEKDNRKCNGMEKSEECFDNLLKELKWNIRIEKDEHLHIFNRNLDYCIAETIGKEHCLLEIGKCLELNTLKPNRKPLAALYAIMYPKNPYNLEHPNFNELKQKLKNLFKEDK</sequence>
<accession>A0A1W1CFL5</accession>
<dbReference type="AlphaFoldDB" id="A0A1W1CFL5"/>
<evidence type="ECO:0000313" key="1">
    <source>
        <dbReference type="EMBL" id="SFV64525.1"/>
    </source>
</evidence>
<evidence type="ECO:0008006" key="2">
    <source>
        <dbReference type="Google" id="ProtNLM"/>
    </source>
</evidence>
<gene>
    <name evidence="1" type="ORF">MNB_SV-9-67</name>
</gene>
<reference evidence="1" key="1">
    <citation type="submission" date="2016-10" db="EMBL/GenBank/DDBJ databases">
        <authorList>
            <person name="de Groot N.N."/>
        </authorList>
    </citation>
    <scope>NUCLEOTIDE SEQUENCE</scope>
</reference>